<dbReference type="AlphaFoldDB" id="F8ESU3"/>
<accession>F8ESU3</accession>
<dbReference type="PIRSF" id="PIRSF008757">
    <property type="entry name" value="UCP008757"/>
    <property type="match status" value="1"/>
</dbReference>
<comment type="similarity">
    <text evidence="1">Belongs to the UPF0303 family.</text>
</comment>
<dbReference type="Gene3D" id="3.30.450.150">
    <property type="entry name" value="Haem-degrading domain"/>
    <property type="match status" value="1"/>
</dbReference>
<sequence length="170" mass="18729">MSHDIDRDIAAVKQQEALLHLPEFNEEIAWQLGSYIRAIAGKEKLPIAIAVARFNQPLFYAAMPNSSPDNRNWIRRKVATVAHYFSSSYAIGLKLKKKGEKSLACYGLDDSQYAFHGGAFPIFVKNAGIVGYIAVSGLDQRDDHALVVMTLAQHLGIDPKTVSLDTLITA</sequence>
<dbReference type="eggNOG" id="COG4702">
    <property type="taxonomic scope" value="Bacteria"/>
</dbReference>
<protein>
    <recommendedName>
        <fullName evidence="1">UPF0303 protein Zymop_0005</fullName>
    </recommendedName>
</protein>
<proteinExistence type="inferred from homology"/>
<organism evidence="2 3">
    <name type="scientific">Zymomonas mobilis subsp. pomaceae (strain ATCC 29192 / DSM 22645 / JCM 10191 / CCUG 17912 / NBRC 13757 / NCIMB 11200 / NRRL B-4491 / Barker I)</name>
    <dbReference type="NCBI Taxonomy" id="579138"/>
    <lineage>
        <taxon>Bacteria</taxon>
        <taxon>Pseudomonadati</taxon>
        <taxon>Pseudomonadota</taxon>
        <taxon>Alphaproteobacteria</taxon>
        <taxon>Sphingomonadales</taxon>
        <taxon>Zymomonadaceae</taxon>
        <taxon>Zymomonas</taxon>
    </lineage>
</organism>
<dbReference type="EMBL" id="CP002865">
    <property type="protein sequence ID" value="AEI36909.1"/>
    <property type="molecule type" value="Genomic_DNA"/>
</dbReference>
<evidence type="ECO:0000256" key="1">
    <source>
        <dbReference type="HAMAP-Rule" id="MF_00761"/>
    </source>
</evidence>
<dbReference type="InterPro" id="IPR010371">
    <property type="entry name" value="YBR137W-like"/>
</dbReference>
<dbReference type="Proteomes" id="UP000000491">
    <property type="component" value="Chromosome"/>
</dbReference>
<evidence type="ECO:0000313" key="3">
    <source>
        <dbReference type="Proteomes" id="UP000000491"/>
    </source>
</evidence>
<dbReference type="InterPro" id="IPR038084">
    <property type="entry name" value="PduO/GlcC-like_sf"/>
</dbReference>
<dbReference type="InterPro" id="IPR005624">
    <property type="entry name" value="PduO/GlcC-like"/>
</dbReference>
<dbReference type="HOGENOM" id="CLU_101036_2_2_5"/>
<dbReference type="SUPFAM" id="SSF143744">
    <property type="entry name" value="GlcG-like"/>
    <property type="match status" value="1"/>
</dbReference>
<dbReference type="PANTHER" id="PTHR28255">
    <property type="match status" value="1"/>
</dbReference>
<reference evidence="2 3" key="1">
    <citation type="journal article" date="2011" name="J. Bacteriol.">
        <title>Genome sequence of the ethanol-producing Zymomonas mobilis subsp. pomaceae lectotype strain ATCC 29192.</title>
        <authorList>
            <person name="Kouvelis V.N."/>
            <person name="Davenport K.W."/>
            <person name="Brettin T.S."/>
            <person name="Bruce D."/>
            <person name="Detter C."/>
            <person name="Han C.S."/>
            <person name="Nolan M."/>
            <person name="Tapia R."/>
            <person name="Damoulaki A."/>
            <person name="Kyrpides N.C."/>
            <person name="Typas M.A."/>
            <person name="Pappas K.M."/>
        </authorList>
    </citation>
    <scope>NUCLEOTIDE SEQUENCE [LARGE SCALE GENOMIC DNA]</scope>
    <source>
        <strain evidence="3">ATCC 29192 / DSM 22645 / JCM 10191 / CCUG 17912 / NBRC 13757 / NCIMB 11200 / NRRL B-4491 / Barker I</strain>
    </source>
</reference>
<gene>
    <name evidence="2" type="ordered locus">Zymop_0005</name>
</gene>
<dbReference type="PANTHER" id="PTHR28255:SF1">
    <property type="entry name" value="UPF0303 PROTEIN YBR137W"/>
    <property type="match status" value="1"/>
</dbReference>
<evidence type="ECO:0000313" key="2">
    <source>
        <dbReference type="EMBL" id="AEI36909.1"/>
    </source>
</evidence>
<dbReference type="PATRIC" id="fig|579138.3.peg.6"/>
<dbReference type="HAMAP" id="MF_00761">
    <property type="entry name" value="UPF0303"/>
    <property type="match status" value="1"/>
</dbReference>
<name>F8ESU3_ZYMMT</name>
<dbReference type="KEGG" id="zmp:Zymop_0005"/>
<dbReference type="NCBIfam" id="NF002696">
    <property type="entry name" value="PRK02487.1-5"/>
    <property type="match status" value="1"/>
</dbReference>
<dbReference type="RefSeq" id="WP_013933310.1">
    <property type="nucleotide sequence ID" value="NC_015709.1"/>
</dbReference>
<dbReference type="Pfam" id="PF03928">
    <property type="entry name" value="HbpS-like"/>
    <property type="match status" value="1"/>
</dbReference>